<evidence type="ECO:0000256" key="7">
    <source>
        <dbReference type="ARBA" id="ARBA00022737"/>
    </source>
</evidence>
<dbReference type="RefSeq" id="XP_005107388.1">
    <property type="nucleotide sequence ID" value="XM_005107331.3"/>
</dbReference>
<keyword evidence="8" id="KW-0106">Calcium</keyword>
<reference evidence="17" key="1">
    <citation type="submission" date="2025-08" db="UniProtKB">
        <authorList>
            <consortium name="RefSeq"/>
        </authorList>
    </citation>
    <scope>IDENTIFICATION</scope>
</reference>
<feature type="transmembrane region" description="Helical" evidence="14">
    <location>
        <begin position="581"/>
        <end position="603"/>
    </location>
</feature>
<feature type="transmembrane region" description="Helical" evidence="14">
    <location>
        <begin position="648"/>
        <end position="668"/>
    </location>
</feature>
<feature type="repeat" description="ANK" evidence="13">
    <location>
        <begin position="249"/>
        <end position="281"/>
    </location>
</feature>
<dbReference type="Pfam" id="PF13637">
    <property type="entry name" value="Ank_4"/>
    <property type="match status" value="1"/>
</dbReference>
<feature type="transmembrane region" description="Helical" evidence="14">
    <location>
        <begin position="409"/>
        <end position="429"/>
    </location>
</feature>
<evidence type="ECO:0000256" key="4">
    <source>
        <dbReference type="ARBA" id="ARBA00022568"/>
    </source>
</evidence>
<keyword evidence="16" id="KW-1185">Reference proteome</keyword>
<dbReference type="Proteomes" id="UP000694888">
    <property type="component" value="Unplaced"/>
</dbReference>
<keyword evidence="4" id="KW-0109">Calcium transport</keyword>
<evidence type="ECO:0000256" key="6">
    <source>
        <dbReference type="ARBA" id="ARBA00022692"/>
    </source>
</evidence>
<dbReference type="InterPro" id="IPR036770">
    <property type="entry name" value="Ankyrin_rpt-contain_sf"/>
</dbReference>
<dbReference type="InterPro" id="IPR002110">
    <property type="entry name" value="Ankyrin_rpt"/>
</dbReference>
<organism evidence="16 17">
    <name type="scientific">Aplysia californica</name>
    <name type="common">California sea hare</name>
    <dbReference type="NCBI Taxonomy" id="6500"/>
    <lineage>
        <taxon>Eukaryota</taxon>
        <taxon>Metazoa</taxon>
        <taxon>Spiralia</taxon>
        <taxon>Lophotrochozoa</taxon>
        <taxon>Mollusca</taxon>
        <taxon>Gastropoda</taxon>
        <taxon>Heterobranchia</taxon>
        <taxon>Euthyneura</taxon>
        <taxon>Tectipleura</taxon>
        <taxon>Aplysiida</taxon>
        <taxon>Aplysioidea</taxon>
        <taxon>Aplysiidae</taxon>
        <taxon>Aplysia</taxon>
    </lineage>
</organism>
<evidence type="ECO:0000256" key="13">
    <source>
        <dbReference type="PROSITE-ProRule" id="PRU00023"/>
    </source>
</evidence>
<evidence type="ECO:0000256" key="9">
    <source>
        <dbReference type="ARBA" id="ARBA00022989"/>
    </source>
</evidence>
<evidence type="ECO:0000256" key="10">
    <source>
        <dbReference type="ARBA" id="ARBA00023065"/>
    </source>
</evidence>
<feature type="transmembrane region" description="Helical" evidence="14">
    <location>
        <begin position="474"/>
        <end position="493"/>
    </location>
</feature>
<keyword evidence="5" id="KW-0107">Calcium channel</keyword>
<dbReference type="Gene3D" id="1.25.40.20">
    <property type="entry name" value="Ankyrin repeat-containing domain"/>
    <property type="match status" value="1"/>
</dbReference>
<keyword evidence="9 14" id="KW-1133">Transmembrane helix</keyword>
<proteinExistence type="predicted"/>
<keyword evidence="3" id="KW-1003">Cell membrane</keyword>
<gene>
    <name evidence="17" type="primary">LOC101855819</name>
</gene>
<protein>
    <submittedName>
        <fullName evidence="17">Transient receptor potential cation channel subfamily V member 5 isoform X1</fullName>
    </submittedName>
</protein>
<feature type="transmembrane region" description="Helical" evidence="14">
    <location>
        <begin position="505"/>
        <end position="531"/>
    </location>
</feature>
<evidence type="ECO:0000256" key="12">
    <source>
        <dbReference type="ARBA" id="ARBA00023303"/>
    </source>
</evidence>
<dbReference type="PROSITE" id="PS50088">
    <property type="entry name" value="ANK_REPEAT"/>
    <property type="match status" value="3"/>
</dbReference>
<feature type="repeat" description="ANK" evidence="13">
    <location>
        <begin position="181"/>
        <end position="213"/>
    </location>
</feature>
<dbReference type="PANTHER" id="PTHR10582:SF28">
    <property type="entry name" value="NANCHUNG, ISOFORM B"/>
    <property type="match status" value="1"/>
</dbReference>
<keyword evidence="17" id="KW-0675">Receptor</keyword>
<evidence type="ECO:0000256" key="11">
    <source>
        <dbReference type="ARBA" id="ARBA00023136"/>
    </source>
</evidence>
<keyword evidence="2" id="KW-0813">Transport</keyword>
<keyword evidence="7" id="KW-0677">Repeat</keyword>
<dbReference type="InterPro" id="IPR024862">
    <property type="entry name" value="TRPV"/>
</dbReference>
<dbReference type="InterPro" id="IPR005821">
    <property type="entry name" value="Ion_trans_dom"/>
</dbReference>
<dbReference type="PROSITE" id="PS50297">
    <property type="entry name" value="ANK_REP_REGION"/>
    <property type="match status" value="1"/>
</dbReference>
<keyword evidence="10" id="KW-0406">Ion transport</keyword>
<keyword evidence="11 14" id="KW-0472">Membrane</keyword>
<evidence type="ECO:0000256" key="8">
    <source>
        <dbReference type="ARBA" id="ARBA00022837"/>
    </source>
</evidence>
<sequence length="776" mass="88567">MGNTTVVASGVKNQGDAAASTLYQLVDLKGGGELVDLMKVARWTKNYTELDQKIQTEVAPFLYDGGKGRYIPILELVEKRNKDRQKSGIKASKNKQKSAQDQAMLDHLIMEEYDVMAGNTGKQEPKTRFQCWDLEKRGTVGETILHLCLLNATQIHADLAKRLLHFFPNMINDIYSGEEYYGETVLHIAIVNEDPAMVKFLLDKGADVQSRASGNFFTPDDQKGSRTDSLDHEWVDVCTETNYEGYVYWGDFPLGFATCLDQEECVRLLLAKGADPNKQDANGNTCMHMLVIHDNLQMFDLLYGQGGRLDIRNRQNLSPLTLAAKLARKDMYEHILEIIREVYWLYGNVTSAGYPLDDIDTISDTGEINCDSALHLIVYGEDEGHLNMMDGLIVTLLQEKWKTFARARFYRRFALFIIYFIVFMVAYSLRPGVDLCAFMNDTSTLSYCDQQGIDLVNRTVNPCYLLKPYRNEDVARLVMEVIVLISAIIYIFLALKEVYHQGFNIFFSTLTGAPAKTLFLLSCVFVILMLPGRASCNHEFEDIIGVLAILCTSPYFLFFCRGFRIVGPFVVMIYNMIKGDLLRFFIIYAVFVIGFSQAFYIAFRSTDTVFSHSAEAVLAVFSMSVGDFEDLYGVIEDLEVPYNGIMKAIFMIYMVMVTLLLVNMLIAMMGHTYELVSNTQKEWFRQWAKIVLVVEQTVTTKCRREQMLKYSVPYKEKQRALMIRWHQTQKEKEELARLRKENKIAQRSLAMRKSMMTIKPNSPISRELAGIGQINI</sequence>
<evidence type="ECO:0000256" key="1">
    <source>
        <dbReference type="ARBA" id="ARBA00004651"/>
    </source>
</evidence>
<evidence type="ECO:0000256" key="3">
    <source>
        <dbReference type="ARBA" id="ARBA00022475"/>
    </source>
</evidence>
<name>A0ABM0K2Q6_APLCA</name>
<keyword evidence="13" id="KW-0040">ANK repeat</keyword>
<evidence type="ECO:0000259" key="15">
    <source>
        <dbReference type="Pfam" id="PF00520"/>
    </source>
</evidence>
<evidence type="ECO:0000313" key="16">
    <source>
        <dbReference type="Proteomes" id="UP000694888"/>
    </source>
</evidence>
<dbReference type="Pfam" id="PF12796">
    <property type="entry name" value="Ank_2"/>
    <property type="match status" value="1"/>
</dbReference>
<keyword evidence="6 14" id="KW-0812">Transmembrane</keyword>
<keyword evidence="12" id="KW-0407">Ion channel</keyword>
<accession>A0ABM0K2Q6</accession>
<dbReference type="GeneID" id="101855819"/>
<dbReference type="PANTHER" id="PTHR10582">
    <property type="entry name" value="TRANSIENT RECEPTOR POTENTIAL ION CHANNEL PROTEIN"/>
    <property type="match status" value="1"/>
</dbReference>
<evidence type="ECO:0000313" key="17">
    <source>
        <dbReference type="RefSeq" id="XP_005107388.1"/>
    </source>
</evidence>
<evidence type="ECO:0000256" key="2">
    <source>
        <dbReference type="ARBA" id="ARBA00022448"/>
    </source>
</evidence>
<evidence type="ECO:0000256" key="5">
    <source>
        <dbReference type="ARBA" id="ARBA00022673"/>
    </source>
</evidence>
<dbReference type="SUPFAM" id="SSF48403">
    <property type="entry name" value="Ankyrin repeat"/>
    <property type="match status" value="1"/>
</dbReference>
<dbReference type="SMART" id="SM00248">
    <property type="entry name" value="ANK"/>
    <property type="match status" value="5"/>
</dbReference>
<dbReference type="Pfam" id="PF00520">
    <property type="entry name" value="Ion_trans"/>
    <property type="match status" value="1"/>
</dbReference>
<comment type="subcellular location">
    <subcellularLocation>
        <location evidence="1">Cell membrane</location>
        <topology evidence="1">Multi-pass membrane protein</topology>
    </subcellularLocation>
</comment>
<feature type="transmembrane region" description="Helical" evidence="14">
    <location>
        <begin position="543"/>
        <end position="560"/>
    </location>
</feature>
<evidence type="ECO:0000256" key="14">
    <source>
        <dbReference type="SAM" id="Phobius"/>
    </source>
</evidence>
<feature type="repeat" description="ANK" evidence="13">
    <location>
        <begin position="282"/>
        <end position="314"/>
    </location>
</feature>
<feature type="domain" description="Ion transport" evidence="15">
    <location>
        <begin position="467"/>
        <end position="679"/>
    </location>
</feature>